<evidence type="ECO:0000313" key="1">
    <source>
        <dbReference type="EMBL" id="KFM67812.1"/>
    </source>
</evidence>
<gene>
    <name evidence="1" type="ORF">X975_16412</name>
</gene>
<dbReference type="GO" id="GO:0032436">
    <property type="term" value="P:positive regulation of proteasomal ubiquitin-dependent protein catabolic process"/>
    <property type="evidence" value="ECO:0007669"/>
    <property type="project" value="TreeGrafter"/>
</dbReference>
<dbReference type="PANTHER" id="PTHR46717:SF1">
    <property type="entry name" value="E3 UBIQUITIN-PROTEIN LIGASE RNF180"/>
    <property type="match status" value="1"/>
</dbReference>
<dbReference type="EMBL" id="KK116440">
    <property type="protein sequence ID" value="KFM67812.1"/>
    <property type="molecule type" value="Genomic_DNA"/>
</dbReference>
<dbReference type="Proteomes" id="UP000054359">
    <property type="component" value="Unassembled WGS sequence"/>
</dbReference>
<name>A0A087TRS3_STEMI</name>
<dbReference type="GO" id="GO:0061630">
    <property type="term" value="F:ubiquitin protein ligase activity"/>
    <property type="evidence" value="ECO:0007669"/>
    <property type="project" value="InterPro"/>
</dbReference>
<dbReference type="GO" id="GO:0031624">
    <property type="term" value="F:ubiquitin conjugating enzyme binding"/>
    <property type="evidence" value="ECO:0007669"/>
    <property type="project" value="TreeGrafter"/>
</dbReference>
<feature type="non-terminal residue" evidence="1">
    <location>
        <position position="120"/>
    </location>
</feature>
<evidence type="ECO:0000313" key="2">
    <source>
        <dbReference type="Proteomes" id="UP000054359"/>
    </source>
</evidence>
<dbReference type="GO" id="GO:0042415">
    <property type="term" value="P:norepinephrine metabolic process"/>
    <property type="evidence" value="ECO:0007669"/>
    <property type="project" value="TreeGrafter"/>
</dbReference>
<accession>A0A087TRS3</accession>
<dbReference type="GO" id="GO:0000209">
    <property type="term" value="P:protein polyubiquitination"/>
    <property type="evidence" value="ECO:0007669"/>
    <property type="project" value="InterPro"/>
</dbReference>
<dbReference type="GO" id="GO:0042428">
    <property type="term" value="P:serotonin metabolic process"/>
    <property type="evidence" value="ECO:0007669"/>
    <property type="project" value="TreeGrafter"/>
</dbReference>
<dbReference type="GO" id="GO:0005789">
    <property type="term" value="C:endoplasmic reticulum membrane"/>
    <property type="evidence" value="ECO:0007669"/>
    <property type="project" value="TreeGrafter"/>
</dbReference>
<organism evidence="1 2">
    <name type="scientific">Stegodyphus mimosarum</name>
    <name type="common">African social velvet spider</name>
    <dbReference type="NCBI Taxonomy" id="407821"/>
    <lineage>
        <taxon>Eukaryota</taxon>
        <taxon>Metazoa</taxon>
        <taxon>Ecdysozoa</taxon>
        <taxon>Arthropoda</taxon>
        <taxon>Chelicerata</taxon>
        <taxon>Arachnida</taxon>
        <taxon>Araneae</taxon>
        <taxon>Araneomorphae</taxon>
        <taxon>Entelegynae</taxon>
        <taxon>Eresoidea</taxon>
        <taxon>Eresidae</taxon>
        <taxon>Stegodyphus</taxon>
    </lineage>
</organism>
<keyword evidence="2" id="KW-1185">Reference proteome</keyword>
<dbReference type="AlphaFoldDB" id="A0A087TRS3"/>
<dbReference type="OrthoDB" id="2017893at2759"/>
<dbReference type="OMA" id="DTVWYVR"/>
<reference evidence="1 2" key="1">
    <citation type="submission" date="2013-11" db="EMBL/GenBank/DDBJ databases">
        <title>Genome sequencing of Stegodyphus mimosarum.</title>
        <authorList>
            <person name="Bechsgaard J."/>
        </authorList>
    </citation>
    <scope>NUCLEOTIDE SEQUENCE [LARGE SCALE GENOMIC DNA]</scope>
</reference>
<dbReference type="InterPro" id="IPR033263">
    <property type="entry name" value="RNF180"/>
</dbReference>
<proteinExistence type="predicted"/>
<protein>
    <submittedName>
        <fullName evidence="1">E3 ubiquitin-protein ligase RNF180</fullName>
    </submittedName>
</protein>
<sequence length="120" mass="13699">MQNMVCGDEKIIFKCRRCRHFLFSHNQISDSHGEMLFSNERPSKSCNPIASVFYLKEESIPSWLKNQVDEGNWTKGKLFCPTCKCRIGSFDFVSGSKCSCGIHVLPSLHVVSCKLDCERM</sequence>
<dbReference type="PANTHER" id="PTHR46717">
    <property type="entry name" value="E3 UBIQUITIN-PROTEIN LIGASE RNF180"/>
    <property type="match status" value="1"/>
</dbReference>